<keyword evidence="2" id="KW-0813">Transport</keyword>
<keyword evidence="4" id="KW-0808">Transferase</keyword>
<dbReference type="AlphaFoldDB" id="A0A265N7A0"/>
<dbReference type="FunFam" id="2.70.70.10:FF:000001">
    <property type="entry name" value="PTS system glucose-specific IIA component"/>
    <property type="match status" value="1"/>
</dbReference>
<dbReference type="PANTHER" id="PTHR45008:SF1">
    <property type="entry name" value="PTS SYSTEM GLUCOSE-SPECIFIC EIIA COMPONENT"/>
    <property type="match status" value="1"/>
</dbReference>
<sequence>MAFNFFKKSKQSSKMEIIAPVNGEIVQLEEVPDPVFSEKMMGEGIAIMPTDGKFQSPVNGKVVQVPDTKHAVGIETEDGIEILMHIGLDTVELKGEGFKSLVKTGDQITVGQVLIEAELEYIREHAKSIVTPIVITNSMNSNKKYTMTEEKTGISGETVLITVSE</sequence>
<evidence type="ECO:0000256" key="1">
    <source>
        <dbReference type="ARBA" id="ARBA00004496"/>
    </source>
</evidence>
<dbReference type="GO" id="GO:0016301">
    <property type="term" value="F:kinase activity"/>
    <property type="evidence" value="ECO:0007669"/>
    <property type="project" value="UniProtKB-KW"/>
</dbReference>
<comment type="subcellular location">
    <subcellularLocation>
        <location evidence="1">Cytoplasm</location>
    </subcellularLocation>
</comment>
<dbReference type="PROSITE" id="PS00371">
    <property type="entry name" value="PTS_EIIA_TYPE_1_HIS"/>
    <property type="match status" value="1"/>
</dbReference>
<name>A0A265N7A0_9BACI</name>
<evidence type="ECO:0000256" key="2">
    <source>
        <dbReference type="ARBA" id="ARBA00022448"/>
    </source>
</evidence>
<dbReference type="GO" id="GO:0005737">
    <property type="term" value="C:cytoplasm"/>
    <property type="evidence" value="ECO:0007669"/>
    <property type="project" value="UniProtKB-SubCell"/>
</dbReference>
<dbReference type="RefSeq" id="WP_094886735.1">
    <property type="nucleotide sequence ID" value="NZ_NPMS01000008.1"/>
</dbReference>
<dbReference type="Proteomes" id="UP000216498">
    <property type="component" value="Unassembled WGS sequence"/>
</dbReference>
<dbReference type="OrthoDB" id="92465at2"/>
<evidence type="ECO:0000259" key="7">
    <source>
        <dbReference type="PROSITE" id="PS51093"/>
    </source>
</evidence>
<dbReference type="PANTHER" id="PTHR45008">
    <property type="entry name" value="PTS SYSTEM GLUCOSE-SPECIFIC EIIA COMPONENT"/>
    <property type="match status" value="1"/>
</dbReference>
<feature type="domain" description="PTS EIIA type-1" evidence="7">
    <location>
        <begin position="33"/>
        <end position="137"/>
    </location>
</feature>
<evidence type="ECO:0000256" key="6">
    <source>
        <dbReference type="ARBA" id="ARBA00022777"/>
    </source>
</evidence>
<dbReference type="Gene3D" id="2.70.70.10">
    <property type="entry name" value="Glucose Permease (Domain IIA)"/>
    <property type="match status" value="1"/>
</dbReference>
<dbReference type="SUPFAM" id="SSF51261">
    <property type="entry name" value="Duplicated hybrid motif"/>
    <property type="match status" value="1"/>
</dbReference>
<evidence type="ECO:0000313" key="9">
    <source>
        <dbReference type="Proteomes" id="UP000216498"/>
    </source>
</evidence>
<accession>A0A265N7A0</accession>
<dbReference type="EMBL" id="NPMS01000008">
    <property type="protein sequence ID" value="OZU87707.1"/>
    <property type="molecule type" value="Genomic_DNA"/>
</dbReference>
<dbReference type="InterPro" id="IPR001127">
    <property type="entry name" value="PTS_EIIA_1_perm"/>
</dbReference>
<organism evidence="8 9">
    <name type="scientific">Virgibacillus indicus</name>
    <dbReference type="NCBI Taxonomy" id="2024554"/>
    <lineage>
        <taxon>Bacteria</taxon>
        <taxon>Bacillati</taxon>
        <taxon>Bacillota</taxon>
        <taxon>Bacilli</taxon>
        <taxon>Bacillales</taxon>
        <taxon>Bacillaceae</taxon>
        <taxon>Virgibacillus</taxon>
    </lineage>
</organism>
<gene>
    <name evidence="8" type="ORF">CIL03_15185</name>
</gene>
<reference evidence="8 9" key="1">
    <citation type="submission" date="2017-08" db="EMBL/GenBank/DDBJ databases">
        <title>Virgibacillus indicus sp. nov. and Virgibacillus profoundi sp. nov, two moderately halophilic bacteria isolated from marine sediment by using the Microfluidic Streak Plate.</title>
        <authorList>
            <person name="Xu B."/>
            <person name="Hu B."/>
            <person name="Wang J."/>
            <person name="Zhu Y."/>
            <person name="Huang L."/>
            <person name="Du W."/>
            <person name="Huang Y."/>
        </authorList>
    </citation>
    <scope>NUCLEOTIDE SEQUENCE [LARGE SCALE GENOMIC DNA]</scope>
    <source>
        <strain evidence="8 9">IO3-P2-C2</strain>
    </source>
</reference>
<dbReference type="Pfam" id="PF00358">
    <property type="entry name" value="PTS_EIIA_1"/>
    <property type="match status" value="1"/>
</dbReference>
<keyword evidence="6" id="KW-0418">Kinase</keyword>
<keyword evidence="9" id="KW-1185">Reference proteome</keyword>
<evidence type="ECO:0000256" key="3">
    <source>
        <dbReference type="ARBA" id="ARBA00022597"/>
    </source>
</evidence>
<dbReference type="GO" id="GO:0009401">
    <property type="term" value="P:phosphoenolpyruvate-dependent sugar phosphotransferase system"/>
    <property type="evidence" value="ECO:0007669"/>
    <property type="project" value="UniProtKB-KW"/>
</dbReference>
<evidence type="ECO:0000256" key="5">
    <source>
        <dbReference type="ARBA" id="ARBA00022683"/>
    </source>
</evidence>
<evidence type="ECO:0000313" key="8">
    <source>
        <dbReference type="EMBL" id="OZU87707.1"/>
    </source>
</evidence>
<dbReference type="InterPro" id="IPR050890">
    <property type="entry name" value="PTS_EIIA_component"/>
</dbReference>
<dbReference type="PROSITE" id="PS51093">
    <property type="entry name" value="PTS_EIIA_TYPE_1"/>
    <property type="match status" value="1"/>
</dbReference>
<keyword evidence="5" id="KW-0598">Phosphotransferase system</keyword>
<dbReference type="NCBIfam" id="TIGR00830">
    <property type="entry name" value="PTBA"/>
    <property type="match status" value="1"/>
</dbReference>
<comment type="caution">
    <text evidence="8">The sequence shown here is derived from an EMBL/GenBank/DDBJ whole genome shotgun (WGS) entry which is preliminary data.</text>
</comment>
<dbReference type="InterPro" id="IPR011055">
    <property type="entry name" value="Dup_hybrid_motif"/>
</dbReference>
<protein>
    <submittedName>
        <fullName evidence="8">PTS glucose transporter subunit IIA</fullName>
    </submittedName>
</protein>
<proteinExistence type="predicted"/>
<keyword evidence="3 8" id="KW-0762">Sugar transport</keyword>
<evidence type="ECO:0000256" key="4">
    <source>
        <dbReference type="ARBA" id="ARBA00022679"/>
    </source>
</evidence>